<name>A0ABN5DRG0_9BACT</name>
<keyword evidence="3" id="KW-0472">Membrane</keyword>
<dbReference type="RefSeq" id="WP_099452030.1">
    <property type="nucleotide sequence ID" value="NZ_CP024161.1"/>
</dbReference>
<proteinExistence type="predicted"/>
<accession>A0ABN5DRG0</accession>
<keyword evidence="1" id="KW-0175">Coiled coil</keyword>
<feature type="transmembrane region" description="Helical" evidence="3">
    <location>
        <begin position="21"/>
        <end position="44"/>
    </location>
</feature>
<evidence type="ECO:0000313" key="5">
    <source>
        <dbReference type="Proteomes" id="UP000224629"/>
    </source>
</evidence>
<feature type="compositionally biased region" description="Low complexity" evidence="2">
    <location>
        <begin position="2634"/>
        <end position="2651"/>
    </location>
</feature>
<reference evidence="4" key="1">
    <citation type="submission" date="2017-10" db="EMBL/GenBank/DDBJ databases">
        <title>Genome-wide analysis of the first isolated strain mycoplasma dispar GS01.</title>
        <authorList>
            <person name="Hao H."/>
            <person name="Chen S."/>
            <person name="Zhao P."/>
            <person name="Chu Y."/>
            <person name="Liu Y."/>
        </authorList>
    </citation>
    <scope>NUCLEOTIDE SEQUENCE [LARGE SCALE GENOMIC DNA]</scope>
    <source>
        <strain evidence="4">GS01</strain>
    </source>
</reference>
<feature type="coiled-coil region" evidence="1">
    <location>
        <begin position="3293"/>
        <end position="3340"/>
    </location>
</feature>
<keyword evidence="5" id="KW-1185">Reference proteome</keyword>
<dbReference type="Proteomes" id="UP000224629">
    <property type="component" value="Chromosome"/>
</dbReference>
<evidence type="ECO:0000256" key="3">
    <source>
        <dbReference type="SAM" id="Phobius"/>
    </source>
</evidence>
<dbReference type="EMBL" id="CP024161">
    <property type="protein sequence ID" value="ATP59810.1"/>
    <property type="molecule type" value="Genomic_DNA"/>
</dbReference>
<evidence type="ECO:0008006" key="6">
    <source>
        <dbReference type="Google" id="ProtNLM"/>
    </source>
</evidence>
<gene>
    <name evidence="4" type="ORF">CSW10_02640</name>
</gene>
<sequence length="3956" mass="448289">MTDNSTTKKKKKRWEKSKKRALALSLLAFGGLSIGSFGLLPFLLKSWNTLQYNIVDFKHVNHNNASYEIEFALSDLDAYKLNYQDLNVDLTNDQEGKNVVVSHIANYDEFSRSWKINSNYTGLSFGKRYYLKVYLDDKKQKRFAAKKVIGFGQNVANFVDTPPAVSTINFQSKTPSTASVSVKFADEAANLEGKKVALEYYFVLKNQEDNLENKINNAQEIHTSYVDSATVKNGAAEFSLSNLHPGLDYKISAIRYVDSENRSEIPLQPMQKIPLDPKINFEKDKSKKGLFETKTAKFRLIATTLVDQNLSYSQKRLTVNFENFDNTAIIQNKPITLNYKNVETGQKFSSKSFFSANLASFDLDKLDPGSTYQIESFNLESSTIEFSNTFSKNFYTPAAIIDSKIAIGATFADVELSVASADDLTDKKALLYLDDSSIVPASATFSKTDKNNVYKIKLQPKGLVNATKYALDKLIFASQIPNSVFATNHDGFDYRNISWENDLEISSPKRNFVTKISDLKTFIKLEPKIYATKVEYTFGFLLESSYLNDKNLYLHYYKKDEPGKLYKSKVARAQGSEIKFELSDFEVSSVYKLDKIEIENQPELAVKIEFDESKESAQKLKYDEFFIKFHVNKIQFENITETSAKAIVEIEGDFKNITKSGIKNQFSPKLVFGQPGFANLSKSISVNLDSSLTAGAGTKDQENYEIKDNKLILHFKLDNLDPKTEYQVADLEIPEQTEFFSSSGILELNAKFITEYKKVKIFGSNFDSITENSAIATIYFDPTFNSYLNGYKFKVKFKDEDGKIVSYPNDANNNTESYQNVENNQIKVSLTGLKPGQKYTFAGLEPAPGQNADGLNNLNFEYLVSETTNSQQQKFETAEDKAPYVYTTTDIASVQTNPQQDAASVTVNFTTKDPKFKERTNSTQKTAVIFVKNNATGGIASATAKIEFKDNSNSATFNLKELSKLTHHTITEILVDSQKIQFAENLKQENAEQRNFNTVATTATVEKVVQTEKKHNKIGLELSFDPIKDRFLEGDEVQVSLRNKKSSDKIITAKAKVDANLVLKLDFSSDVEPGTEYEISKISDLTKDKNIQTSVGFEIKKAENYEPNLADSPKDDQKIYSAPELKEFSVSENKDETVKVKLSFNDAEKVLVKNNGNGGGNNQNLTLLLKNTKTEAIVTANGQAQEKDGTISAEFTFSNLDRNVKYELVSVNDFSKADPEIWVSENLGEDSKSFTVNVDKIEVKNLVFSEIKQNSVKAQIYFDPIRDSYLAEKEIEVEIGEDSDPVAQFVQVQGVVENSAPEMKKRVKITRLQDGRLVANLDFSGLKEGSDYKIKSLKLDKGAIQTNEDNKETGPKFEIVNEFSTADSVGQNRQIGEINDASKQKTLKFATDIVVSNVEINPTGTQQQQQQDKQRSATIKVTFSNSNNEILKLKRDQVATITLINKATGKLVLTSAKIQAEESSPGDKKTSANATFEFSDNLDKLTKYEISSIQVVRSNGIYSIPFSSAIQNDENKKSFTTQLDSITVKDISYTDISSTSVLLTTFFDSLEDNALNDRFEAELEYVLKGKNQEVRKSSKVEISNNQATFTIEGLQEATGYEIKDLKLTKKSAPVRVARSLRIRRQASEPIQNVTVKFDQTEVEAKNKKDFATKSLISEVKIDSGLIPKKPQNVQIDKTNLSDTSAGIELKIKDPKKFFADYGAGKTKNNQQNQIRLIIKSNRTGAIAETGAQIEYDESQSTATAKFSFENLEKYTIYNLVDIFINGVPVGFLNSLTEEQKQFHTTAKEVLPEFINQTEFKKHGAVVRMVFDVNKNWFLVGNKVKINFKKLGETGPDDPDLTAEAVVQNDGLAVFNINKENVKTKVPQGTRFEISKLEFEPETGTNQEIVKNFPLNKITGSDQVQVLSASAGIQATRIRSRRDVVSLFAEGDAENQVENVASQFQTVQTQTGQNNFAAVNLRTEPLQNAGGTTAQSLTKTFDTAAYITKVEKVNLAGQNGEIKITLSSTKLLEGAVLPKMKLKYIDISDGQEHEANLTGFPDPNSSTSEYTFSATNLTPLNYYQLVSITYENQGQNVQTINFDEDQVSYQDRLFRTTPESFAVVDIKSTYNKTNKTANVKLQLDDQVTKYLEGYKVKISYKRQDEANNSIPTSTVEGVINSDGSVNVVLDDRYEQTTQQKNLILPTAPDTVKVVETTNTLQLNLGRTPENQINNGRRSIDAEKLFEGFKYKIEKVELIQKPGATGGRKKRSVQDQDLIQFNKSFNNSAEFKDKTQKQLDESKKTIDTIPISLYDQLIYTEEKDKSSGIDTTIYAYFISSDELQDQDRDKNHFKVQLYNKTLKKYETITKATSIKKINENNGKSHFYVATFNINLNKASLYEIEHFVYKNQKIDQSEYKTSRVDKTEFTTPGKKAWLTNFSQVGAYEDEAATVYFQFDEKDEYLWRNKHKIELEITPEPNSALQQQTQAQTLKYTFVPEGSLTKVRIDKNSNKDQQNTNLEIKENNVYRITKFTIKEPEASAGQSQADQVERKNDKLKIETVDSQNSASQTPTNLGDGQMEVKKVESAEVVNFKPDQKDAFFETKAKFDYQEETNFIQNPDKNADGRSATLEFKFNDKFLQIPKKFATITVAKKPSGSSSSSSEEISFTSESEYNPTNQGKLTFKLENLDRFQTYEIKKLEIGGIEFESLKGQVLQQSPTNKNEFTPVTQKIYVADLEVEGLRTGNDENSPASAVEDGSKVFGKVKVFFDKDDQWLENGKMNISIKDKNNANSELLKIEDVKITKDVSKPATPYKVEFDINKNDKNNKIQPGSKISLDFELKEQRSGINLKNKKPNDIQIEIPSRQYNLTYAPELESNIVIPPVIEDVIVSNLTDTSAKLTIKLKGHRENFNKLVENPVVLSIQPDPNSNTNGKIPIKLLQISKISTFKSENDQLKFELEYNLEDLIPNLEYKILKLKGQDLEIPFGELDYKLKTFAQNGSALEPLNKNLDSKIFKTTFTDLSSEKIIFTQNPHNSNSSGQQEYANENLNLNLDPISMWSLADKKIQVKLKPLNPDGTDIGNSSINGQEKVYEFDVKSDPSKKTLIASLDKKVTDEVNDSFLFPSTTYRISEISTKDINNPITLNLDKTRRDTKNLQFTTQLSQPILKEVKISNFTNKTGKEDGFEQQIYFKFEDPYNAIDETSMKDWKIILEGNSSNNNIDQWENVAKYEVQTENNIIALTNPRELQKPPFDYVEDPELQRILVEQKKLDERLNVINEQIKNKSKIINERTERLSKLSKTTNNQQFRSELNIENSTITRAIEEQKVEIEKEKQRIQSLDSYSKYDKKLSEHNKQIKEKNIRYFAFTLKGNASWLKFYKMRVAIQYKYFKNNKDRKNSNYGKFINNLNVNQTDNPNNKLHLSESEISKMQKIELLDFAKYTNRILLKKSVIKPLNAMGAYIEMEFDDPKNLLSNFDGGFPKANTKIDDLSVWTDLTSQAPAMIEEEIKNPYESKFKVDTTNDVGNISEPSNKWNITKNPFSRNTLPNLDFDVNAYGYNLTNPFNTLTENPHQTYIELLNKIPKSVSSQGPLILNTFQQKNYTLRLAMVERKNNTVKIGLIITYYFLEPSAFESKIFTIFPKILNPSISSNNTSNIDMSDYYKPLVPTLSKNVTLSFMSSPIVDKEDPYWGNFWANSSGNVWHTSKIRQYSSQKGQGHLIVNSFQDSLFQKIQSSNSNLWNYDYANNFFLGPTSPIKTLSNSSNVKPIGAVDNFGEQIRVRYGGGNRLIQHWLNDLLTRRGKSREPFGIKSTSYDPSSKIFTVNFHIPGTPRKIKEIMPTIAYAVFLEPSGKFYLFGNHNGNPLHFDRDLDLKTKEMKINLSPLSWAENELPSTGANLNFVGIIVFPYLPTDITKNVFFHKTKGISFFSEHRHYIQKNFKKKYKYILPVENYEDLAVDAKNPYFVPWVSNENAWDRITY</sequence>
<evidence type="ECO:0000256" key="1">
    <source>
        <dbReference type="SAM" id="Coils"/>
    </source>
</evidence>
<protein>
    <recommendedName>
        <fullName evidence="6">DUF1410 domain-containing protein</fullName>
    </recommendedName>
</protein>
<evidence type="ECO:0000256" key="2">
    <source>
        <dbReference type="SAM" id="MobiDB-lite"/>
    </source>
</evidence>
<keyword evidence="3" id="KW-0812">Transmembrane</keyword>
<keyword evidence="3" id="KW-1133">Transmembrane helix</keyword>
<organism evidence="4 5">
    <name type="scientific">Mesomycoplasma dispar</name>
    <dbReference type="NCBI Taxonomy" id="86660"/>
    <lineage>
        <taxon>Bacteria</taxon>
        <taxon>Bacillati</taxon>
        <taxon>Mycoplasmatota</taxon>
        <taxon>Mycoplasmoidales</taxon>
        <taxon>Metamycoplasmataceae</taxon>
        <taxon>Mesomycoplasma</taxon>
    </lineage>
</organism>
<feature type="region of interest" description="Disordered" evidence="2">
    <location>
        <begin position="2631"/>
        <end position="2652"/>
    </location>
</feature>
<evidence type="ECO:0000313" key="4">
    <source>
        <dbReference type="EMBL" id="ATP59810.1"/>
    </source>
</evidence>